<organism evidence="2 4">
    <name type="scientific">Polarella glacialis</name>
    <name type="common">Dinoflagellate</name>
    <dbReference type="NCBI Taxonomy" id="89957"/>
    <lineage>
        <taxon>Eukaryota</taxon>
        <taxon>Sar</taxon>
        <taxon>Alveolata</taxon>
        <taxon>Dinophyceae</taxon>
        <taxon>Suessiales</taxon>
        <taxon>Suessiaceae</taxon>
        <taxon>Polarella</taxon>
    </lineage>
</organism>
<dbReference type="OrthoDB" id="414010at2759"/>
<accession>A0A813FND5</accession>
<dbReference type="Proteomes" id="UP000654075">
    <property type="component" value="Unassembled WGS sequence"/>
</dbReference>
<evidence type="ECO:0000313" key="4">
    <source>
        <dbReference type="Proteomes" id="UP000654075"/>
    </source>
</evidence>
<protein>
    <submittedName>
        <fullName evidence="2">Uncharacterized protein</fullName>
    </submittedName>
</protein>
<feature type="region of interest" description="Disordered" evidence="1">
    <location>
        <begin position="366"/>
        <end position="386"/>
    </location>
</feature>
<proteinExistence type="predicted"/>
<dbReference type="AlphaFoldDB" id="A0A813FND5"/>
<evidence type="ECO:0000313" key="2">
    <source>
        <dbReference type="EMBL" id="CAE8611894.1"/>
    </source>
</evidence>
<keyword evidence="4" id="KW-1185">Reference proteome</keyword>
<dbReference type="EMBL" id="CAJNNV010025056">
    <property type="protein sequence ID" value="CAE8611894.1"/>
    <property type="molecule type" value="Genomic_DNA"/>
</dbReference>
<comment type="caution">
    <text evidence="2">The sequence shown here is derived from an EMBL/GenBank/DDBJ whole genome shotgun (WGS) entry which is preliminary data.</text>
</comment>
<gene>
    <name evidence="2" type="ORF">PGLA1383_LOCUS29695</name>
    <name evidence="3" type="ORF">PGLA2088_LOCUS25890</name>
</gene>
<sequence>MVCCCFGGGSKRPKKPDGEDKDLQVGGRYRVLRAVDVWERESLTGNKSDYLRRKDVVLLINIIETEGGRVGLVVEPGDEHVPGYISLEDVVGKRGGPVLNVSRLEGSWEMKARYTVKNPCTLRAGPELTSGWAGELEPGDEVLVLDLGLASGTPEQKKARLRALVSTSDGKIGWLSPETVGGDHLLDPANLHSHEVVKIHRQSIRKMSSAGGPRKSFSAGADSPWQVGSQYRMLEKVPVLSDGKLSSSVKFKVSAGSLVTVSDLSSDTCPKTGPLCDQRCPMAFITVDDGPEQGRNGWVRCTAKDGHDVMDTRDHREYEKVVEKLRRSVSSTDASNLQKPSEIQAALVAEQSMSADQIDPQLGRHRSMIPEDANPGLSEDTDEDKEKAEIEKRLATLGDAFAVESQKQQEAQAASEQLKQDLDKLDALATVKEGNEELAEMTFNEKMDQLDEYSGQDSRLIVEPKMEVESKMTMCGCSCGR</sequence>
<evidence type="ECO:0000256" key="1">
    <source>
        <dbReference type="SAM" id="MobiDB-lite"/>
    </source>
</evidence>
<evidence type="ECO:0000313" key="3">
    <source>
        <dbReference type="EMBL" id="CAE8688387.1"/>
    </source>
</evidence>
<dbReference type="EMBL" id="CAJNNW010026886">
    <property type="protein sequence ID" value="CAE8688387.1"/>
    <property type="molecule type" value="Genomic_DNA"/>
</dbReference>
<name>A0A813FND5_POLGL</name>
<dbReference type="OMA" id="TRDHREY"/>
<reference evidence="2" key="1">
    <citation type="submission" date="2021-02" db="EMBL/GenBank/DDBJ databases">
        <authorList>
            <person name="Dougan E. K."/>
            <person name="Rhodes N."/>
            <person name="Thang M."/>
            <person name="Chan C."/>
        </authorList>
    </citation>
    <scope>NUCLEOTIDE SEQUENCE</scope>
</reference>
<dbReference type="Proteomes" id="UP000626109">
    <property type="component" value="Unassembled WGS sequence"/>
</dbReference>